<protein>
    <submittedName>
        <fullName evidence="1">Uncharacterized protein</fullName>
    </submittedName>
</protein>
<dbReference type="Proteomes" id="UP000821845">
    <property type="component" value="Chromosome 10"/>
</dbReference>
<reference evidence="1" key="1">
    <citation type="submission" date="2020-05" db="EMBL/GenBank/DDBJ databases">
        <title>Large-scale comparative analyses of tick genomes elucidate their genetic diversity and vector capacities.</title>
        <authorList>
            <person name="Jia N."/>
            <person name="Wang J."/>
            <person name="Shi W."/>
            <person name="Du L."/>
            <person name="Sun Y."/>
            <person name="Zhan W."/>
            <person name="Jiang J."/>
            <person name="Wang Q."/>
            <person name="Zhang B."/>
            <person name="Ji P."/>
            <person name="Sakyi L.B."/>
            <person name="Cui X."/>
            <person name="Yuan T."/>
            <person name="Jiang B."/>
            <person name="Yang W."/>
            <person name="Lam T.T.-Y."/>
            <person name="Chang Q."/>
            <person name="Ding S."/>
            <person name="Wang X."/>
            <person name="Zhu J."/>
            <person name="Ruan X."/>
            <person name="Zhao L."/>
            <person name="Wei J."/>
            <person name="Que T."/>
            <person name="Du C."/>
            <person name="Cheng J."/>
            <person name="Dai P."/>
            <person name="Han X."/>
            <person name="Huang E."/>
            <person name="Gao Y."/>
            <person name="Liu J."/>
            <person name="Shao H."/>
            <person name="Ye R."/>
            <person name="Li L."/>
            <person name="Wei W."/>
            <person name="Wang X."/>
            <person name="Wang C."/>
            <person name="Yang T."/>
            <person name="Huo Q."/>
            <person name="Li W."/>
            <person name="Guo W."/>
            <person name="Chen H."/>
            <person name="Zhou L."/>
            <person name="Ni X."/>
            <person name="Tian J."/>
            <person name="Zhou Y."/>
            <person name="Sheng Y."/>
            <person name="Liu T."/>
            <person name="Pan Y."/>
            <person name="Xia L."/>
            <person name="Li J."/>
            <person name="Zhao F."/>
            <person name="Cao W."/>
        </authorList>
    </citation>
    <scope>NUCLEOTIDE SEQUENCE</scope>
    <source>
        <strain evidence="1">Hyas-2018</strain>
    </source>
</reference>
<name>A0ACB7TB00_HYAAI</name>
<keyword evidence="2" id="KW-1185">Reference proteome</keyword>
<organism evidence="1 2">
    <name type="scientific">Hyalomma asiaticum</name>
    <name type="common">Tick</name>
    <dbReference type="NCBI Taxonomy" id="266040"/>
    <lineage>
        <taxon>Eukaryota</taxon>
        <taxon>Metazoa</taxon>
        <taxon>Ecdysozoa</taxon>
        <taxon>Arthropoda</taxon>
        <taxon>Chelicerata</taxon>
        <taxon>Arachnida</taxon>
        <taxon>Acari</taxon>
        <taxon>Parasitiformes</taxon>
        <taxon>Ixodida</taxon>
        <taxon>Ixodoidea</taxon>
        <taxon>Ixodidae</taxon>
        <taxon>Hyalomminae</taxon>
        <taxon>Hyalomma</taxon>
    </lineage>
</organism>
<proteinExistence type="predicted"/>
<evidence type="ECO:0000313" key="2">
    <source>
        <dbReference type="Proteomes" id="UP000821845"/>
    </source>
</evidence>
<comment type="caution">
    <text evidence="1">The sequence shown here is derived from an EMBL/GenBank/DDBJ whole genome shotgun (WGS) entry which is preliminary data.</text>
</comment>
<gene>
    <name evidence="1" type="ORF">HPB50_021721</name>
</gene>
<dbReference type="EMBL" id="CM023490">
    <property type="protein sequence ID" value="KAH6943482.1"/>
    <property type="molecule type" value="Genomic_DNA"/>
</dbReference>
<evidence type="ECO:0000313" key="1">
    <source>
        <dbReference type="EMBL" id="KAH6943482.1"/>
    </source>
</evidence>
<accession>A0ACB7TB00</accession>
<sequence length="130" mass="14032">MGTMAGLPQASIIIQLLLNMVELGLDPQQSLSKPRFILGAPLYAHPDSALFVDPGFPQESLRALQQRGHSVNVSSEKESFLNSGHANIMARESLWSREALEGKLCSKKSTGNGLIWCGVEPRINGAALGY</sequence>